<organism evidence="2 3">
    <name type="scientific">Amycolatopsis umgeniensis</name>
    <dbReference type="NCBI Taxonomy" id="336628"/>
    <lineage>
        <taxon>Bacteria</taxon>
        <taxon>Bacillati</taxon>
        <taxon>Actinomycetota</taxon>
        <taxon>Actinomycetes</taxon>
        <taxon>Pseudonocardiales</taxon>
        <taxon>Pseudonocardiaceae</taxon>
        <taxon>Amycolatopsis</taxon>
    </lineage>
</organism>
<accession>A0A841B1Y9</accession>
<feature type="compositionally biased region" description="Basic and acidic residues" evidence="1">
    <location>
        <begin position="100"/>
        <end position="109"/>
    </location>
</feature>
<name>A0A841B1Y9_9PSEU</name>
<evidence type="ECO:0000313" key="2">
    <source>
        <dbReference type="EMBL" id="MBB5852504.1"/>
    </source>
</evidence>
<feature type="region of interest" description="Disordered" evidence="1">
    <location>
        <begin position="65"/>
        <end position="109"/>
    </location>
</feature>
<sequence>MAERTPRRTRQETAVAWASTHAGELAGVAVPLVAGAVVSPWLCLLVVPGTAAWVASELRLRRTTRAARTSITSATAPVLSASDGEQDPGGGTSDQTDPAGSRERKEAHR</sequence>
<evidence type="ECO:0000313" key="3">
    <source>
        <dbReference type="Proteomes" id="UP000580861"/>
    </source>
</evidence>
<comment type="caution">
    <text evidence="2">The sequence shown here is derived from an EMBL/GenBank/DDBJ whole genome shotgun (WGS) entry which is preliminary data.</text>
</comment>
<dbReference type="EMBL" id="JACHMX010000001">
    <property type="protein sequence ID" value="MBB5852504.1"/>
    <property type="molecule type" value="Genomic_DNA"/>
</dbReference>
<reference evidence="2 3" key="1">
    <citation type="submission" date="2020-08" db="EMBL/GenBank/DDBJ databases">
        <title>Sequencing the genomes of 1000 actinobacteria strains.</title>
        <authorList>
            <person name="Klenk H.-P."/>
        </authorList>
    </citation>
    <scope>NUCLEOTIDE SEQUENCE [LARGE SCALE GENOMIC DNA]</scope>
    <source>
        <strain evidence="2 3">DSM 45272</strain>
    </source>
</reference>
<dbReference type="RefSeq" id="WP_184894987.1">
    <property type="nucleotide sequence ID" value="NZ_JACHMX010000001.1"/>
</dbReference>
<gene>
    <name evidence="2" type="ORF">HDA45_002591</name>
</gene>
<protein>
    <submittedName>
        <fullName evidence="2">Uncharacterized protein</fullName>
    </submittedName>
</protein>
<dbReference type="AlphaFoldDB" id="A0A841B1Y9"/>
<dbReference type="Proteomes" id="UP000580861">
    <property type="component" value="Unassembled WGS sequence"/>
</dbReference>
<feature type="compositionally biased region" description="Low complexity" evidence="1">
    <location>
        <begin position="66"/>
        <end position="76"/>
    </location>
</feature>
<keyword evidence="3" id="KW-1185">Reference proteome</keyword>
<evidence type="ECO:0000256" key="1">
    <source>
        <dbReference type="SAM" id="MobiDB-lite"/>
    </source>
</evidence>
<proteinExistence type="predicted"/>